<keyword evidence="6" id="KW-0442">Lipid degradation</keyword>
<dbReference type="InterPro" id="IPR001087">
    <property type="entry name" value="GDSL"/>
</dbReference>
<dbReference type="CDD" id="cd01837">
    <property type="entry name" value="SGNH_plant_lipase_like"/>
    <property type="match status" value="1"/>
</dbReference>
<dbReference type="PANTHER" id="PTHR45650:SF8">
    <property type="entry name" value="GDSL ESTERASE_LIPASE"/>
    <property type="match status" value="1"/>
</dbReference>
<evidence type="ECO:0000313" key="9">
    <source>
        <dbReference type="EMBL" id="OAY77337.1"/>
    </source>
</evidence>
<proteinExistence type="inferred from homology"/>
<organism evidence="9 10">
    <name type="scientific">Ananas comosus</name>
    <name type="common">Pineapple</name>
    <name type="synonym">Ananas ananas</name>
    <dbReference type="NCBI Taxonomy" id="4615"/>
    <lineage>
        <taxon>Eukaryota</taxon>
        <taxon>Viridiplantae</taxon>
        <taxon>Streptophyta</taxon>
        <taxon>Embryophyta</taxon>
        <taxon>Tracheophyta</taxon>
        <taxon>Spermatophyta</taxon>
        <taxon>Magnoliopsida</taxon>
        <taxon>Liliopsida</taxon>
        <taxon>Poales</taxon>
        <taxon>Bromeliaceae</taxon>
        <taxon>Bromelioideae</taxon>
        <taxon>Ananas</taxon>
    </lineage>
</organism>
<dbReference type="InterPro" id="IPR051238">
    <property type="entry name" value="GDSL_esterase/lipase"/>
</dbReference>
<sequence length="360" mass="39955">MFTPLFMAAALLLGAVDVEKAAHVPAMFVFGDSLTDPGNNNNLVTLAKANYYPNGIDFPYAATGRYCNGGTMADHLGALLGLPLIPPFTNPGTTGSNILKGVNFASAASGILSDTGLLYGDLFTMDEQVRNYKETVQNLNLLLQNGTGEFLRRSLFFICIGANDYINNYLLPFSDKSKTHTPSAYAQLLVQEYTRQIMDLYELGARRFLIGGVPPIGCTPNQIANSGNDIGSCVNSTNWLVMRFNNEVKMMVRELNTNLRGSHFLFWDTYDIFFHIIKNSSHFGFKYTNKACCGGGRSKGQIICLPILPLQCRNRSEFVFWDPYHPTDAFNAIAVKYSFSQKFRTSFPSNTQQLIQTLKV</sequence>
<evidence type="ECO:0000256" key="6">
    <source>
        <dbReference type="ARBA" id="ARBA00022963"/>
    </source>
</evidence>
<dbReference type="Pfam" id="PF00657">
    <property type="entry name" value="Lipase_GDSL"/>
    <property type="match status" value="1"/>
</dbReference>
<dbReference type="GO" id="GO:0016788">
    <property type="term" value="F:hydrolase activity, acting on ester bonds"/>
    <property type="evidence" value="ECO:0007669"/>
    <property type="project" value="InterPro"/>
</dbReference>
<evidence type="ECO:0000256" key="2">
    <source>
        <dbReference type="ARBA" id="ARBA00008668"/>
    </source>
</evidence>
<evidence type="ECO:0000256" key="5">
    <source>
        <dbReference type="ARBA" id="ARBA00022801"/>
    </source>
</evidence>
<evidence type="ECO:0000256" key="7">
    <source>
        <dbReference type="ARBA" id="ARBA00023098"/>
    </source>
</evidence>
<dbReference type="InterPro" id="IPR035669">
    <property type="entry name" value="SGNH_plant_lipase-like"/>
</dbReference>
<keyword evidence="3" id="KW-0964">Secreted</keyword>
<dbReference type="STRING" id="4615.A0A199VJK5"/>
<comment type="caution">
    <text evidence="9">The sequence shown here is derived from an EMBL/GenBank/DDBJ whole genome shotgun (WGS) entry which is preliminary data.</text>
</comment>
<dbReference type="SUPFAM" id="SSF52266">
    <property type="entry name" value="SGNH hydrolase"/>
    <property type="match status" value="1"/>
</dbReference>
<reference evidence="9 10" key="1">
    <citation type="journal article" date="2016" name="DNA Res.">
        <title>The draft genome of MD-2 pineapple using hybrid error correction of long reads.</title>
        <authorList>
            <person name="Redwan R.M."/>
            <person name="Saidin A."/>
            <person name="Kumar S.V."/>
        </authorList>
    </citation>
    <scope>NUCLEOTIDE SEQUENCE [LARGE SCALE GENOMIC DNA]</scope>
    <source>
        <strain evidence="10">cv. MD2</strain>
        <tissue evidence="9">Leaf</tissue>
    </source>
</reference>
<name>A0A199VJK5_ANACO</name>
<dbReference type="GO" id="GO:0005576">
    <property type="term" value="C:extracellular region"/>
    <property type="evidence" value="ECO:0007669"/>
    <property type="project" value="UniProtKB-SubCell"/>
</dbReference>
<feature type="signal peptide" evidence="8">
    <location>
        <begin position="1"/>
        <end position="21"/>
    </location>
</feature>
<feature type="chain" id="PRO_5008285920" evidence="8">
    <location>
        <begin position="22"/>
        <end position="360"/>
    </location>
</feature>
<dbReference type="Proteomes" id="UP000092600">
    <property type="component" value="Unassembled WGS sequence"/>
</dbReference>
<dbReference type="AlphaFoldDB" id="A0A199VJK5"/>
<evidence type="ECO:0000256" key="8">
    <source>
        <dbReference type="SAM" id="SignalP"/>
    </source>
</evidence>
<comment type="similarity">
    <text evidence="2">Belongs to the 'GDSL' lipolytic enzyme family.</text>
</comment>
<dbReference type="InterPro" id="IPR036514">
    <property type="entry name" value="SGNH_hydro_sf"/>
</dbReference>
<keyword evidence="5" id="KW-0378">Hydrolase</keyword>
<evidence type="ECO:0000256" key="4">
    <source>
        <dbReference type="ARBA" id="ARBA00022729"/>
    </source>
</evidence>
<keyword evidence="7" id="KW-0443">Lipid metabolism</keyword>
<evidence type="ECO:0000256" key="3">
    <source>
        <dbReference type="ARBA" id="ARBA00022525"/>
    </source>
</evidence>
<dbReference type="PANTHER" id="PTHR45650">
    <property type="entry name" value="GDSL-LIKE LIPASE/ACYLHYDROLASE-RELATED"/>
    <property type="match status" value="1"/>
</dbReference>
<evidence type="ECO:0000313" key="10">
    <source>
        <dbReference type="Proteomes" id="UP000092600"/>
    </source>
</evidence>
<dbReference type="EMBL" id="LSRQ01001555">
    <property type="protein sequence ID" value="OAY77337.1"/>
    <property type="molecule type" value="Genomic_DNA"/>
</dbReference>
<dbReference type="Gene3D" id="3.40.50.1110">
    <property type="entry name" value="SGNH hydrolase"/>
    <property type="match status" value="1"/>
</dbReference>
<evidence type="ECO:0000256" key="1">
    <source>
        <dbReference type="ARBA" id="ARBA00004613"/>
    </source>
</evidence>
<comment type="subcellular location">
    <subcellularLocation>
        <location evidence="1">Secreted</location>
    </subcellularLocation>
</comment>
<accession>A0A199VJK5</accession>
<dbReference type="GO" id="GO:0016042">
    <property type="term" value="P:lipid catabolic process"/>
    <property type="evidence" value="ECO:0007669"/>
    <property type="project" value="UniProtKB-KW"/>
</dbReference>
<keyword evidence="4 8" id="KW-0732">Signal</keyword>
<protein>
    <submittedName>
        <fullName evidence="9">GDSL esterase/lipase</fullName>
    </submittedName>
</protein>
<gene>
    <name evidence="9" type="ORF">ACMD2_01732</name>
</gene>